<dbReference type="PANTHER" id="PTHR39639">
    <property type="entry name" value="CHROMOSOME 16, WHOLE GENOME SHOTGUN SEQUENCE"/>
    <property type="match status" value="1"/>
</dbReference>
<evidence type="ECO:0000313" key="2">
    <source>
        <dbReference type="EMBL" id="AKA72305.1"/>
    </source>
</evidence>
<protein>
    <recommendedName>
        <fullName evidence="1">GmrSD restriction endonucleases N-terminal domain-containing protein</fullName>
    </recommendedName>
</protein>
<dbReference type="EMBL" id="CP009933">
    <property type="protein sequence ID" value="AKA72305.1"/>
    <property type="molecule type" value="Genomic_DNA"/>
</dbReference>
<dbReference type="InterPro" id="IPR004919">
    <property type="entry name" value="GmrSD_N"/>
</dbReference>
<gene>
    <name evidence="2" type="ORF">CSCA_5180</name>
</gene>
<dbReference type="PANTHER" id="PTHR39639:SF1">
    <property type="entry name" value="DUF262 DOMAIN-CONTAINING PROTEIN"/>
    <property type="match status" value="1"/>
</dbReference>
<feature type="domain" description="GmrSD restriction endonucleases N-terminal" evidence="1">
    <location>
        <begin position="26"/>
        <end position="185"/>
    </location>
</feature>
<dbReference type="RefSeq" id="WP_026366492.1">
    <property type="nucleotide sequence ID" value="NZ_CP009933.1"/>
</dbReference>
<keyword evidence="3" id="KW-1185">Reference proteome</keyword>
<dbReference type="KEGG" id="csq:CSCA_5180"/>
<dbReference type="HOGENOM" id="CLU_038557_2_1_9"/>
<dbReference type="STRING" id="1548.CSCA_5180"/>
<dbReference type="Pfam" id="PF03235">
    <property type="entry name" value="GmrSD_N"/>
    <property type="match status" value="1"/>
</dbReference>
<evidence type="ECO:0000259" key="1">
    <source>
        <dbReference type="Pfam" id="PF03235"/>
    </source>
</evidence>
<dbReference type="Proteomes" id="UP000033115">
    <property type="component" value="Chromosome"/>
</dbReference>
<evidence type="ECO:0000313" key="3">
    <source>
        <dbReference type="Proteomes" id="UP000033115"/>
    </source>
</evidence>
<accession>A0A0E3K5G6</accession>
<reference evidence="2 3" key="1">
    <citation type="journal article" date="2015" name="J. Biotechnol.">
        <title>Complete genome sequence of a malodorant-producing acetogen, Clostridium scatologenes ATCC 25775(T).</title>
        <authorList>
            <person name="Zhu Z."/>
            <person name="Guo T."/>
            <person name="Zheng H."/>
            <person name="Song T."/>
            <person name="Ouyang P."/>
            <person name="Xie J."/>
        </authorList>
    </citation>
    <scope>NUCLEOTIDE SEQUENCE [LARGE SCALE GENOMIC DNA]</scope>
    <source>
        <strain evidence="2 3">ATCC 25775</strain>
    </source>
</reference>
<organism evidence="2 3">
    <name type="scientific">Clostridium scatologenes</name>
    <dbReference type="NCBI Taxonomy" id="1548"/>
    <lineage>
        <taxon>Bacteria</taxon>
        <taxon>Bacillati</taxon>
        <taxon>Bacillota</taxon>
        <taxon>Clostridia</taxon>
        <taxon>Eubacteriales</taxon>
        <taxon>Clostridiaceae</taxon>
        <taxon>Clostridium</taxon>
    </lineage>
</organism>
<name>A0A0E3K5G6_CLOSL</name>
<proteinExistence type="predicted"/>
<sequence length="368" mass="43355">MNLQQEIDKKSKEINTDGYPMSIGELINLYREDELEVHPEFQRFFRWTDNQKTKFIESILLGIPIPPIFVSQREDGVWDVVDGLQRLSTIFEFIGILKNKNGDIVLPSKLVGTKFLPSLQDKVWDNPYDEGNSFTKEQRIKFKRQKLDIKIIKDSSYKDAKYELFQRINTGGSQLTDQELRNCLLIMLDPKFYDWLENLKCDLNFQECLPLTEKQYLEQYDMEILIRFIVYRHVNLNDIKGNEDMGEFITDNIVKLIEDNSLDLNEEKEIFKETFKFLNGLLNENSFRKFDEQSKKFKGAFSLSLFEVLSIAVANNLKTICLEDRCKIENIIKEISSMDEFKKLTSGNSRPRPISRFKELRLIGERLF</sequence>
<dbReference type="AlphaFoldDB" id="A0A0E3K5G6"/>